<dbReference type="Proteomes" id="UP000306544">
    <property type="component" value="Unassembled WGS sequence"/>
</dbReference>
<reference evidence="2 3" key="1">
    <citation type="submission" date="2019-05" db="EMBL/GenBank/DDBJ databases">
        <title>Nesterenkonia sp. GY239, isolated from the Southern Atlantic Ocean.</title>
        <authorList>
            <person name="Zhang G."/>
        </authorList>
    </citation>
    <scope>NUCLEOTIDE SEQUENCE [LARGE SCALE GENOMIC DNA]</scope>
    <source>
        <strain evidence="2 3">GY239</strain>
    </source>
</reference>
<dbReference type="GO" id="GO:0030151">
    <property type="term" value="F:molybdenum ion binding"/>
    <property type="evidence" value="ECO:0007669"/>
    <property type="project" value="InterPro"/>
</dbReference>
<gene>
    <name evidence="2" type="ORF">FEF27_03650</name>
</gene>
<feature type="domain" description="MOSC" evidence="1">
    <location>
        <begin position="91"/>
        <end position="233"/>
    </location>
</feature>
<name>A0A5R9AJJ1_9MICC</name>
<dbReference type="Pfam" id="PF03473">
    <property type="entry name" value="MOSC"/>
    <property type="match status" value="1"/>
</dbReference>
<protein>
    <submittedName>
        <fullName evidence="2">MOSC domain-containing protein</fullName>
    </submittedName>
</protein>
<dbReference type="GO" id="GO:0030170">
    <property type="term" value="F:pyridoxal phosphate binding"/>
    <property type="evidence" value="ECO:0007669"/>
    <property type="project" value="InterPro"/>
</dbReference>
<dbReference type="InterPro" id="IPR005302">
    <property type="entry name" value="MoCF_Sase_C"/>
</dbReference>
<sequence length="239" mass="26209">MEHTVVSIRRYPVKSMGGESLVAVELDSRGLAGDREYAVRNQEGKLASGKNGSRFRRYDAVFDYTARTREGTVWVAGGTGTWVVGDPDLNRELSRAFGAPVEVTAESDAPHFDGGAVSVIGTATLQWMAQQWGIHADPRRLRVNLLLQTEEPFIEETWIGHSLAIGATREGAAEVVMEEKIPRCRTVDVDQDGTRAAGRMLPLLGRYRELCVAVYARVSVPGRIAQGDRVWLGEPSEVA</sequence>
<comment type="caution">
    <text evidence="2">The sequence shown here is derived from an EMBL/GenBank/DDBJ whole genome shotgun (WGS) entry which is preliminary data.</text>
</comment>
<dbReference type="EMBL" id="VAWA01000003">
    <property type="protein sequence ID" value="TLP78959.1"/>
    <property type="molecule type" value="Genomic_DNA"/>
</dbReference>
<evidence type="ECO:0000313" key="3">
    <source>
        <dbReference type="Proteomes" id="UP000306544"/>
    </source>
</evidence>
<dbReference type="GO" id="GO:0003824">
    <property type="term" value="F:catalytic activity"/>
    <property type="evidence" value="ECO:0007669"/>
    <property type="project" value="InterPro"/>
</dbReference>
<evidence type="ECO:0000313" key="2">
    <source>
        <dbReference type="EMBL" id="TLP78959.1"/>
    </source>
</evidence>
<dbReference type="InterPro" id="IPR005303">
    <property type="entry name" value="MOCOS_middle"/>
</dbReference>
<dbReference type="SUPFAM" id="SSF50800">
    <property type="entry name" value="PK beta-barrel domain-like"/>
    <property type="match status" value="1"/>
</dbReference>
<dbReference type="PROSITE" id="PS51340">
    <property type="entry name" value="MOSC"/>
    <property type="match status" value="1"/>
</dbReference>
<evidence type="ECO:0000259" key="1">
    <source>
        <dbReference type="PROSITE" id="PS51340"/>
    </source>
</evidence>
<dbReference type="InterPro" id="IPR011037">
    <property type="entry name" value="Pyrv_Knase-like_insert_dom_sf"/>
</dbReference>
<organism evidence="2 3">
    <name type="scientific">Nesterenkonia sphaerica</name>
    <dbReference type="NCBI Taxonomy" id="1804988"/>
    <lineage>
        <taxon>Bacteria</taxon>
        <taxon>Bacillati</taxon>
        <taxon>Actinomycetota</taxon>
        <taxon>Actinomycetes</taxon>
        <taxon>Micrococcales</taxon>
        <taxon>Micrococcaceae</taxon>
        <taxon>Nesterenkonia</taxon>
    </lineage>
</organism>
<proteinExistence type="predicted"/>
<dbReference type="RefSeq" id="WP_138169470.1">
    <property type="nucleotide sequence ID" value="NZ_VAWA01000003.1"/>
</dbReference>
<keyword evidence="3" id="KW-1185">Reference proteome</keyword>
<dbReference type="AlphaFoldDB" id="A0A5R9AJJ1"/>
<dbReference type="Pfam" id="PF03476">
    <property type="entry name" value="MOSC_N"/>
    <property type="match status" value="1"/>
</dbReference>
<dbReference type="OrthoDB" id="9793178at2"/>
<accession>A0A5R9AJJ1</accession>